<comment type="caution">
    <text evidence="2">The sequence shown here is derived from an EMBL/GenBank/DDBJ whole genome shotgun (WGS) entry which is preliminary data.</text>
</comment>
<evidence type="ECO:0000313" key="3">
    <source>
        <dbReference type="Proteomes" id="UP000029223"/>
    </source>
</evidence>
<dbReference type="EMBL" id="BBMS01000004">
    <property type="protein sequence ID" value="GAL24458.1"/>
    <property type="molecule type" value="Genomic_DNA"/>
</dbReference>
<organism evidence="2 3">
    <name type="scientific">Vibrio variabilis</name>
    <dbReference type="NCBI Taxonomy" id="990271"/>
    <lineage>
        <taxon>Bacteria</taxon>
        <taxon>Pseudomonadati</taxon>
        <taxon>Pseudomonadota</taxon>
        <taxon>Gammaproteobacteria</taxon>
        <taxon>Vibrionales</taxon>
        <taxon>Vibrionaceae</taxon>
        <taxon>Vibrio</taxon>
    </lineage>
</organism>
<reference evidence="3" key="1">
    <citation type="submission" date="2014-09" db="EMBL/GenBank/DDBJ databases">
        <title>Vibrio variabilis JCM 19239. (C206) whole genome shotgun sequence.</title>
        <authorList>
            <person name="Sawabe T."/>
            <person name="Meirelles P."/>
            <person name="Nakanishi M."/>
            <person name="Sayaka M."/>
            <person name="Hattori M."/>
            <person name="Ohkuma M."/>
        </authorList>
    </citation>
    <scope>NUCLEOTIDE SEQUENCE [LARGE SCALE GENOMIC DNA]</scope>
    <source>
        <strain evidence="3">JCM 19239</strain>
    </source>
</reference>
<sequence>MSAISLLGLAQVSGTLIVDAQGKLTVLPEGTAPRPGDVVIDILQDVEVGDELSIELIQADGEGQEITIEDADAEAIIAAIEQGDDPTENEEQATAAGENSGSSPIAIGSIARVGAQTIASTSFDTSGLQAQGLTETQSLALLDALALYHLRLPR</sequence>
<accession>A0ABQ0J6R3</accession>
<protein>
    <submittedName>
        <fullName evidence="2">T1SS secreted agglutinin RTX</fullName>
    </submittedName>
</protein>
<evidence type="ECO:0000256" key="1">
    <source>
        <dbReference type="SAM" id="MobiDB-lite"/>
    </source>
</evidence>
<feature type="region of interest" description="Disordered" evidence="1">
    <location>
        <begin position="82"/>
        <end position="104"/>
    </location>
</feature>
<proteinExistence type="predicted"/>
<evidence type="ECO:0000313" key="2">
    <source>
        <dbReference type="EMBL" id="GAL24458.1"/>
    </source>
</evidence>
<dbReference type="Proteomes" id="UP000029223">
    <property type="component" value="Unassembled WGS sequence"/>
</dbReference>
<gene>
    <name evidence="2" type="ORF">JCM19239_1912</name>
</gene>
<keyword evidence="3" id="KW-1185">Reference proteome</keyword>
<feature type="compositionally biased region" description="Acidic residues" evidence="1">
    <location>
        <begin position="82"/>
        <end position="91"/>
    </location>
</feature>
<name>A0ABQ0J6R3_9VIBR</name>